<dbReference type="InterPro" id="IPR029045">
    <property type="entry name" value="ClpP/crotonase-like_dom_sf"/>
</dbReference>
<organism evidence="5 6">
    <name type="scientific">Clonostachys byssicola</name>
    <dbReference type="NCBI Taxonomy" id="160290"/>
    <lineage>
        <taxon>Eukaryota</taxon>
        <taxon>Fungi</taxon>
        <taxon>Dikarya</taxon>
        <taxon>Ascomycota</taxon>
        <taxon>Pezizomycotina</taxon>
        <taxon>Sordariomycetes</taxon>
        <taxon>Hypocreomycetidae</taxon>
        <taxon>Hypocreales</taxon>
        <taxon>Bionectriaceae</taxon>
        <taxon>Clonostachys</taxon>
    </lineage>
</organism>
<feature type="compositionally biased region" description="Polar residues" evidence="1">
    <location>
        <begin position="739"/>
        <end position="751"/>
    </location>
</feature>
<proteinExistence type="predicted"/>
<dbReference type="Pfam" id="PF03572">
    <property type="entry name" value="Peptidase_S41"/>
    <property type="match status" value="1"/>
</dbReference>
<dbReference type="GO" id="GO:0008236">
    <property type="term" value="F:serine-type peptidase activity"/>
    <property type="evidence" value="ECO:0007669"/>
    <property type="project" value="InterPro"/>
</dbReference>
<comment type="caution">
    <text evidence="5">The sequence shown here is derived from an EMBL/GenBank/DDBJ whole genome shotgun (WGS) entry which is preliminary data.</text>
</comment>
<dbReference type="InterPro" id="IPR056186">
    <property type="entry name" value="PDZ_CPAF-rel"/>
</dbReference>
<feature type="region of interest" description="Disordered" evidence="1">
    <location>
        <begin position="739"/>
        <end position="764"/>
    </location>
</feature>
<feature type="chain" id="PRO_5040366330" description="Tail specific protease domain-containing protein" evidence="2">
    <location>
        <begin position="22"/>
        <end position="787"/>
    </location>
</feature>
<dbReference type="AlphaFoldDB" id="A0A9N9UTA0"/>
<dbReference type="Pfam" id="PF23658">
    <property type="entry name" value="PDZ_CPAF_rel"/>
    <property type="match status" value="1"/>
</dbReference>
<evidence type="ECO:0008006" key="7">
    <source>
        <dbReference type="Google" id="ProtNLM"/>
    </source>
</evidence>
<dbReference type="InterPro" id="IPR052766">
    <property type="entry name" value="S41A_metabolite_peptidase"/>
</dbReference>
<reference evidence="6" key="1">
    <citation type="submission" date="2019-06" db="EMBL/GenBank/DDBJ databases">
        <authorList>
            <person name="Broberg M."/>
        </authorList>
    </citation>
    <scope>NUCLEOTIDE SEQUENCE [LARGE SCALE GENOMIC DNA]</scope>
</reference>
<gene>
    <name evidence="5" type="ORF">CBYS24578_00015318</name>
</gene>
<evidence type="ECO:0000313" key="5">
    <source>
        <dbReference type="EMBL" id="CAG9998641.1"/>
    </source>
</evidence>
<evidence type="ECO:0000256" key="1">
    <source>
        <dbReference type="SAM" id="MobiDB-lite"/>
    </source>
</evidence>
<dbReference type="Gene3D" id="3.90.226.10">
    <property type="entry name" value="2-enoyl-CoA Hydratase, Chain A, domain 1"/>
    <property type="match status" value="1"/>
</dbReference>
<dbReference type="PANTHER" id="PTHR37049:SF4">
    <property type="entry name" value="RHODANESE DOMAIN-CONTAINING PROTEIN"/>
    <property type="match status" value="1"/>
</dbReference>
<feature type="domain" description="Tail specific protease" evidence="3">
    <location>
        <begin position="372"/>
        <end position="569"/>
    </location>
</feature>
<evidence type="ECO:0000313" key="6">
    <source>
        <dbReference type="Proteomes" id="UP000754883"/>
    </source>
</evidence>
<dbReference type="GO" id="GO:0006508">
    <property type="term" value="P:proteolysis"/>
    <property type="evidence" value="ECO:0007669"/>
    <property type="project" value="InterPro"/>
</dbReference>
<sequence length="787" mass="85886">MNWKGLLATASLAAILPFSGAQQSTNPCRQVAKQQVEARAGVKLDYTSDQKFLVRFDGETAYKCITSVPIDNDAASTMIDVLKRYFSFQTSIAYLKDPPKSYQQRPVDVMGRFDDIKTKISNKNYTNQYELELDIRSIIRDAHDGHFTYSAGILGLFTWSLNESIISVSPDGRELPQVFAYSDIINGIQNASPIVEFNDKSVFTYLQTYLEERSDPTTVVDPHAAWNRLMQSSASVLGKTGHKPSASMAFNHFQATQVYNGPSLRGKFANGTTFEWAYMAGSSTNLTKAKFFDAEAIYQGRVLNSEYDDDEFVVKAIDESSKPAQAAEVTLSASATTSNKTYVGYPTNPIVTQVQFGLGGVVSGYVLTNDSVGVLSLPGFRKADGASLASYRTAVSDFITKAKKAGVKKVVIDLSGNGGGQLPLAFDIFNMFFPSTRPSHLFRARAVPELLTYGRFVTGITTNKNKLFNSSTVSVVTDEYTNNRVFNADYFRKPGNAQWASFDEFYGPVTIHNDSFTKNGQYEYDADGFNIARRDDTSPPFKAEDIVLLTDGVCASTCFVFASLMKTGAGVKSVVVGGIPQNSPMQATSGTRGSNVRDLSFISDSTEMVRNFAHGFTDKQMKGLNITSQDLSNLLPPLDKAPFVVGSSAGVNILDTVFPSSPETPRQFVYEAANCRLFWTRDMVRDITRLWSAAAKYASGDESVCVSGSIDGPGSRVNDTITDSPGFSYSTIWENANQTNISKTDNSPNSTSGGGDQNQKDDNSAGHLLQLTPISLIVLTLTILLVI</sequence>
<dbReference type="PANTHER" id="PTHR37049">
    <property type="entry name" value="PEPTIDASE S41 FAMILY PROTEIN"/>
    <property type="match status" value="1"/>
</dbReference>
<protein>
    <recommendedName>
        <fullName evidence="7">Tail specific protease domain-containing protein</fullName>
    </recommendedName>
</protein>
<accession>A0A9N9UTA0</accession>
<reference evidence="5 6" key="2">
    <citation type="submission" date="2021-10" db="EMBL/GenBank/DDBJ databases">
        <authorList>
            <person name="Piombo E."/>
        </authorList>
    </citation>
    <scope>NUCLEOTIDE SEQUENCE [LARGE SCALE GENOMIC DNA]</scope>
</reference>
<dbReference type="InterPro" id="IPR005151">
    <property type="entry name" value="Tail-specific_protease"/>
</dbReference>
<dbReference type="OrthoDB" id="27214at2759"/>
<feature type="domain" description="CPAF-like PDZ" evidence="4">
    <location>
        <begin position="159"/>
        <end position="286"/>
    </location>
</feature>
<evidence type="ECO:0000259" key="4">
    <source>
        <dbReference type="Pfam" id="PF23658"/>
    </source>
</evidence>
<dbReference type="SUPFAM" id="SSF52096">
    <property type="entry name" value="ClpP/crotonase"/>
    <property type="match status" value="1"/>
</dbReference>
<keyword evidence="2" id="KW-0732">Signal</keyword>
<dbReference type="EMBL" id="CABFNO020001547">
    <property type="protein sequence ID" value="CAG9998641.1"/>
    <property type="molecule type" value="Genomic_DNA"/>
</dbReference>
<keyword evidence="6" id="KW-1185">Reference proteome</keyword>
<name>A0A9N9UTA0_9HYPO</name>
<feature type="signal peptide" evidence="2">
    <location>
        <begin position="1"/>
        <end position="21"/>
    </location>
</feature>
<evidence type="ECO:0000259" key="3">
    <source>
        <dbReference type="Pfam" id="PF03572"/>
    </source>
</evidence>
<dbReference type="Proteomes" id="UP000754883">
    <property type="component" value="Unassembled WGS sequence"/>
</dbReference>
<evidence type="ECO:0000256" key="2">
    <source>
        <dbReference type="SAM" id="SignalP"/>
    </source>
</evidence>